<keyword evidence="2" id="KW-1185">Reference proteome</keyword>
<proteinExistence type="predicted"/>
<evidence type="ECO:0000313" key="1">
    <source>
        <dbReference type="EMBL" id="KAK7852124.1"/>
    </source>
</evidence>
<dbReference type="AlphaFoldDB" id="A0AAW0LME7"/>
<evidence type="ECO:0000313" key="2">
    <source>
        <dbReference type="Proteomes" id="UP000237347"/>
    </source>
</evidence>
<dbReference type="EMBL" id="PKMF04000079">
    <property type="protein sequence ID" value="KAK7852124.1"/>
    <property type="molecule type" value="Genomic_DNA"/>
</dbReference>
<gene>
    <name evidence="1" type="ORF">CFP56_040111</name>
</gene>
<accession>A0AAW0LME7</accession>
<reference evidence="1 2" key="1">
    <citation type="journal article" date="2018" name="Sci. Data">
        <title>The draft genome sequence of cork oak.</title>
        <authorList>
            <person name="Ramos A.M."/>
            <person name="Usie A."/>
            <person name="Barbosa P."/>
            <person name="Barros P.M."/>
            <person name="Capote T."/>
            <person name="Chaves I."/>
            <person name="Simoes F."/>
            <person name="Abreu I."/>
            <person name="Carrasquinho I."/>
            <person name="Faro C."/>
            <person name="Guimaraes J.B."/>
            <person name="Mendonca D."/>
            <person name="Nobrega F."/>
            <person name="Rodrigues L."/>
            <person name="Saibo N.J.M."/>
            <person name="Varela M.C."/>
            <person name="Egas C."/>
            <person name="Matos J."/>
            <person name="Miguel C.M."/>
            <person name="Oliveira M.M."/>
            <person name="Ricardo C.P."/>
            <person name="Goncalves S."/>
        </authorList>
    </citation>
    <scope>NUCLEOTIDE SEQUENCE [LARGE SCALE GENOMIC DNA]</scope>
    <source>
        <strain evidence="2">cv. HL8</strain>
    </source>
</reference>
<name>A0AAW0LME7_QUESU</name>
<sequence>MPSADMVLYLAFSLSISPPQRSNLRAPPSLCYLMPSADVVAVVGVTVAEEKDWRFGDGFFKEATSGRRASRPPTAKAARIPEMLSCPPAPRKRRTTPRCHFNDLLLELYIT</sequence>
<dbReference type="Proteomes" id="UP000237347">
    <property type="component" value="Unassembled WGS sequence"/>
</dbReference>
<organism evidence="1 2">
    <name type="scientific">Quercus suber</name>
    <name type="common">Cork oak</name>
    <dbReference type="NCBI Taxonomy" id="58331"/>
    <lineage>
        <taxon>Eukaryota</taxon>
        <taxon>Viridiplantae</taxon>
        <taxon>Streptophyta</taxon>
        <taxon>Embryophyta</taxon>
        <taxon>Tracheophyta</taxon>
        <taxon>Spermatophyta</taxon>
        <taxon>Magnoliopsida</taxon>
        <taxon>eudicotyledons</taxon>
        <taxon>Gunneridae</taxon>
        <taxon>Pentapetalae</taxon>
        <taxon>rosids</taxon>
        <taxon>fabids</taxon>
        <taxon>Fagales</taxon>
        <taxon>Fagaceae</taxon>
        <taxon>Quercus</taxon>
    </lineage>
</organism>
<comment type="caution">
    <text evidence="1">The sequence shown here is derived from an EMBL/GenBank/DDBJ whole genome shotgun (WGS) entry which is preliminary data.</text>
</comment>
<protein>
    <submittedName>
        <fullName evidence="1">Uncharacterized protein</fullName>
    </submittedName>
</protein>